<dbReference type="EMBL" id="SMCS01000002">
    <property type="protein sequence ID" value="TCV95878.1"/>
    <property type="molecule type" value="Genomic_DNA"/>
</dbReference>
<protein>
    <recommendedName>
        <fullName evidence="4">Lipoprotein</fullName>
    </recommendedName>
</protein>
<gene>
    <name evidence="2" type="ORF">EC912_102223</name>
</gene>
<reference evidence="2 3" key="1">
    <citation type="submission" date="2019-03" db="EMBL/GenBank/DDBJ databases">
        <title>Above-ground endophytic microbial communities from plants in different locations in the United States.</title>
        <authorList>
            <person name="Frank C."/>
        </authorList>
    </citation>
    <scope>NUCLEOTIDE SEQUENCE [LARGE SCALE GENOMIC DNA]</scope>
    <source>
        <strain evidence="2 3">LP_13_YM</strain>
    </source>
</reference>
<dbReference type="OrthoDB" id="9879569at2"/>
<proteinExistence type="predicted"/>
<accession>A0A4R3YVN1</accession>
<dbReference type="PROSITE" id="PS51257">
    <property type="entry name" value="PROKAR_LIPOPROTEIN"/>
    <property type="match status" value="1"/>
</dbReference>
<name>A0A4R3YVN1_9GAMM</name>
<dbReference type="AlphaFoldDB" id="A0A4R3YVN1"/>
<evidence type="ECO:0000256" key="1">
    <source>
        <dbReference type="SAM" id="SignalP"/>
    </source>
</evidence>
<comment type="caution">
    <text evidence="2">The sequence shown here is derived from an EMBL/GenBank/DDBJ whole genome shotgun (WGS) entry which is preliminary data.</text>
</comment>
<keyword evidence="3" id="KW-1185">Reference proteome</keyword>
<dbReference type="Proteomes" id="UP000295645">
    <property type="component" value="Unassembled WGS sequence"/>
</dbReference>
<feature type="chain" id="PRO_5021034076" description="Lipoprotein" evidence="1">
    <location>
        <begin position="28"/>
        <end position="159"/>
    </location>
</feature>
<evidence type="ECO:0000313" key="3">
    <source>
        <dbReference type="Proteomes" id="UP000295645"/>
    </source>
</evidence>
<organism evidence="2 3">
    <name type="scientific">Luteibacter rhizovicinus</name>
    <dbReference type="NCBI Taxonomy" id="242606"/>
    <lineage>
        <taxon>Bacteria</taxon>
        <taxon>Pseudomonadati</taxon>
        <taxon>Pseudomonadota</taxon>
        <taxon>Gammaproteobacteria</taxon>
        <taxon>Lysobacterales</taxon>
        <taxon>Rhodanobacteraceae</taxon>
        <taxon>Luteibacter</taxon>
    </lineage>
</organism>
<sequence>MTGHPRLLRLLFCAVLALSLAMVSACALRQQVYAPQGWIESADGNYVLGGYDWRVSMPVLVVSKSDITLHPAITVNPGKHAVSLTRASWILQGQSYPPHDHEYEGVAITQPQVLNLHWEFPSGKKAVDALGRESTIRLELVVDGAPRTVDILIQRQDHY</sequence>
<keyword evidence="1" id="KW-0732">Signal</keyword>
<dbReference type="RefSeq" id="WP_132142108.1">
    <property type="nucleotide sequence ID" value="NZ_SMCS01000002.1"/>
</dbReference>
<feature type="signal peptide" evidence="1">
    <location>
        <begin position="1"/>
        <end position="27"/>
    </location>
</feature>
<evidence type="ECO:0000313" key="2">
    <source>
        <dbReference type="EMBL" id="TCV95878.1"/>
    </source>
</evidence>
<evidence type="ECO:0008006" key="4">
    <source>
        <dbReference type="Google" id="ProtNLM"/>
    </source>
</evidence>